<dbReference type="EMBL" id="KQ964257">
    <property type="protein sequence ID" value="KXJ88781.1"/>
    <property type="molecule type" value="Genomic_DNA"/>
</dbReference>
<dbReference type="Proteomes" id="UP000070501">
    <property type="component" value="Unassembled WGS sequence"/>
</dbReference>
<dbReference type="InParanoid" id="A0A136IV50"/>
<name>A0A136IV50_9PEZI</name>
<proteinExistence type="predicted"/>
<organism evidence="2 3">
    <name type="scientific">Microdochium bolleyi</name>
    <dbReference type="NCBI Taxonomy" id="196109"/>
    <lineage>
        <taxon>Eukaryota</taxon>
        <taxon>Fungi</taxon>
        <taxon>Dikarya</taxon>
        <taxon>Ascomycota</taxon>
        <taxon>Pezizomycotina</taxon>
        <taxon>Sordariomycetes</taxon>
        <taxon>Xylariomycetidae</taxon>
        <taxon>Xylariales</taxon>
        <taxon>Microdochiaceae</taxon>
        <taxon>Microdochium</taxon>
    </lineage>
</organism>
<keyword evidence="1" id="KW-0472">Membrane</keyword>
<sequence>MSTLDAAAARDAPVVRDDLATLPGIVMYVVVVLLVLVAGLSVCDSEATLGFVASSAR</sequence>
<accession>A0A136IV50</accession>
<keyword evidence="1" id="KW-1133">Transmembrane helix</keyword>
<keyword evidence="3" id="KW-1185">Reference proteome</keyword>
<gene>
    <name evidence="2" type="ORF">Micbo1qcDRAFT_166222</name>
</gene>
<protein>
    <submittedName>
        <fullName evidence="2">Uncharacterized protein</fullName>
    </submittedName>
</protein>
<evidence type="ECO:0000313" key="2">
    <source>
        <dbReference type="EMBL" id="KXJ88781.1"/>
    </source>
</evidence>
<reference evidence="3" key="1">
    <citation type="submission" date="2016-02" db="EMBL/GenBank/DDBJ databases">
        <title>Draft genome sequence of Microdochium bolleyi, a fungal endophyte of beachgrass.</title>
        <authorList>
            <consortium name="DOE Joint Genome Institute"/>
            <person name="David A.S."/>
            <person name="May G."/>
            <person name="Haridas S."/>
            <person name="Lim J."/>
            <person name="Wang M."/>
            <person name="Labutti K."/>
            <person name="Lipzen A."/>
            <person name="Barry K."/>
            <person name="Grigoriev I.V."/>
        </authorList>
    </citation>
    <scope>NUCLEOTIDE SEQUENCE [LARGE SCALE GENOMIC DNA]</scope>
    <source>
        <strain evidence="3">J235TASD1</strain>
    </source>
</reference>
<feature type="transmembrane region" description="Helical" evidence="1">
    <location>
        <begin position="20"/>
        <end position="43"/>
    </location>
</feature>
<keyword evidence="1" id="KW-0812">Transmembrane</keyword>
<dbReference type="AlphaFoldDB" id="A0A136IV50"/>
<evidence type="ECO:0000313" key="3">
    <source>
        <dbReference type="Proteomes" id="UP000070501"/>
    </source>
</evidence>
<evidence type="ECO:0000256" key="1">
    <source>
        <dbReference type="SAM" id="Phobius"/>
    </source>
</evidence>